<dbReference type="InterPro" id="IPR049207">
    <property type="entry name" value="DUF4246_N"/>
</dbReference>
<evidence type="ECO:0000259" key="2">
    <source>
        <dbReference type="Pfam" id="PF14033"/>
    </source>
</evidence>
<dbReference type="PANTHER" id="PTHR33119">
    <property type="entry name" value="IFI3P"/>
    <property type="match status" value="1"/>
</dbReference>
<feature type="region of interest" description="Disordered" evidence="1">
    <location>
        <begin position="721"/>
        <end position="767"/>
    </location>
</feature>
<organism evidence="4 5">
    <name type="scientific">Trichoderma simmonsii</name>
    <dbReference type="NCBI Taxonomy" id="1491479"/>
    <lineage>
        <taxon>Eukaryota</taxon>
        <taxon>Fungi</taxon>
        <taxon>Dikarya</taxon>
        <taxon>Ascomycota</taxon>
        <taxon>Pezizomycotina</taxon>
        <taxon>Sordariomycetes</taxon>
        <taxon>Hypocreomycetidae</taxon>
        <taxon>Hypocreales</taxon>
        <taxon>Hypocreaceae</taxon>
        <taxon>Trichoderma</taxon>
    </lineage>
</organism>
<keyword evidence="5" id="KW-1185">Reference proteome</keyword>
<dbReference type="AlphaFoldDB" id="A0A8G0PN68"/>
<dbReference type="Pfam" id="PF21666">
    <property type="entry name" value="DUF4246_N"/>
    <property type="match status" value="1"/>
</dbReference>
<gene>
    <name evidence="4" type="ORF">H0G86_009627</name>
</gene>
<feature type="domain" description="DUF4246" evidence="3">
    <location>
        <begin position="88"/>
        <end position="155"/>
    </location>
</feature>
<feature type="domain" description="DUF4246" evidence="2">
    <location>
        <begin position="173"/>
        <end position="668"/>
    </location>
</feature>
<dbReference type="Pfam" id="PF14033">
    <property type="entry name" value="DUF4246"/>
    <property type="match status" value="1"/>
</dbReference>
<proteinExistence type="predicted"/>
<dbReference type="Proteomes" id="UP000826661">
    <property type="component" value="Chromosome V"/>
</dbReference>
<dbReference type="PANTHER" id="PTHR33119:SF1">
    <property type="entry name" value="FE2OG DIOXYGENASE DOMAIN-CONTAINING PROTEIN"/>
    <property type="match status" value="1"/>
</dbReference>
<feature type="region of interest" description="Disordered" evidence="1">
    <location>
        <begin position="1"/>
        <end position="22"/>
    </location>
</feature>
<evidence type="ECO:0000313" key="4">
    <source>
        <dbReference type="EMBL" id="QYT02634.1"/>
    </source>
</evidence>
<name>A0A8G0PN68_9HYPO</name>
<reference evidence="4 5" key="1">
    <citation type="journal article" date="2021" name="BMC Genomics">
        <title>Telomere-to-telomere genome assembly of asparaginase-producing Trichoderma simmonsii.</title>
        <authorList>
            <person name="Chung D."/>
            <person name="Kwon Y.M."/>
            <person name="Yang Y."/>
        </authorList>
    </citation>
    <scope>NUCLEOTIDE SEQUENCE [LARGE SCALE GENOMIC DNA]</scope>
    <source>
        <strain evidence="4 5">GH-Sj1</strain>
    </source>
</reference>
<evidence type="ECO:0000313" key="5">
    <source>
        <dbReference type="Proteomes" id="UP000826661"/>
    </source>
</evidence>
<protein>
    <submittedName>
        <fullName evidence="4">Uncharacterized protein</fullName>
    </submittedName>
</protein>
<sequence>MSHSPSRSSDGDSPEWFPGTPEQEKQFRKWIEETDEPLWFENVARWMGKHLSSRLFDPSSYKMVAQDVLDYMAEEFQKKISPTATIKLPGYGYPLDRMPLNHFRVLEVHGISDWDADPLYVRELCMLKAIEEITSKSTWCVNVRDPRITDNWKKEILGLNWNDYVKYADFTPSMVDWCIQELKLKADLYETTGLIPVLDCAACVIKSDKLVPNTLKQELSVGSQELLQSISDGHIPYGIAFHLINPSTCPLIYNRSRILPNRRIDLTNCLEACGKGDILSSLWDPENGKGCHVFDNSFQWLPCDVVVDDTGTAKINSYINNLHPIEHADMYTTIEKFITLALPAWDIVYRWHEEFSIQRIETKQISYDCRTPDICADIECCWAIVPLSEVENYFEGKKLYEDKAVPKKEQESVTTDTEPASSTLPKCDEAHLLNLKLERNEDTLEEFLPRRISEAKEEHLAVLRRRVAPILDWFHETHPLLFPDLRKTTPAVKHVRIKPSDVRSSAFFSQRENLLQVIVQLTEIHLTPENPEYRGDFWDLDGMLNEHIVSTALFCYDSDNITDSHIYFEAVVPTWGLETVPDPNSYDTSRAFNVPPGGDLQVIGRVLSDPTWAVFYPNIYRHRQGSFSLADPTRPGYRKVLKLCLVDPAIPIISTSIVPPQQADWWTECKVHNEGVQITQRLPPELQNIVYNYVDMPIDACGAIEIERQLSDCRLTHELRRYGSDDSDSDSDGEGSDSDDEDEGADGDDESVDDEDEGSDSEEPDDN</sequence>
<feature type="compositionally biased region" description="Acidic residues" evidence="1">
    <location>
        <begin position="725"/>
        <end position="767"/>
    </location>
</feature>
<evidence type="ECO:0000259" key="3">
    <source>
        <dbReference type="Pfam" id="PF21666"/>
    </source>
</evidence>
<evidence type="ECO:0000256" key="1">
    <source>
        <dbReference type="SAM" id="MobiDB-lite"/>
    </source>
</evidence>
<accession>A0A8G0PN68</accession>
<dbReference type="EMBL" id="CP075868">
    <property type="protein sequence ID" value="QYT02634.1"/>
    <property type="molecule type" value="Genomic_DNA"/>
</dbReference>
<dbReference type="InterPro" id="IPR025340">
    <property type="entry name" value="DUF4246"/>
</dbReference>
<dbReference type="InterPro" id="IPR049192">
    <property type="entry name" value="DUF4246_C"/>
</dbReference>